<dbReference type="Pfam" id="PF00787">
    <property type="entry name" value="PX"/>
    <property type="match status" value="1"/>
</dbReference>
<dbReference type="PANTHER" id="PTHR45827">
    <property type="entry name" value="SORTING NEXIN"/>
    <property type="match status" value="1"/>
</dbReference>
<evidence type="ECO:0000256" key="3">
    <source>
        <dbReference type="SAM" id="MobiDB-lite"/>
    </source>
</evidence>
<dbReference type="CDD" id="cd06093">
    <property type="entry name" value="PX_domain"/>
    <property type="match status" value="1"/>
</dbReference>
<dbReference type="OrthoDB" id="205639at2759"/>
<evidence type="ECO:0000256" key="1">
    <source>
        <dbReference type="ARBA" id="ARBA00022443"/>
    </source>
</evidence>
<protein>
    <submittedName>
        <fullName evidence="6">Sorting nexin-4</fullName>
    </submittedName>
</protein>
<gene>
    <name evidence="6" type="ORF">FCC1311_027522</name>
</gene>
<dbReference type="GO" id="GO:0035091">
    <property type="term" value="F:phosphatidylinositol binding"/>
    <property type="evidence" value="ECO:0007669"/>
    <property type="project" value="InterPro"/>
</dbReference>
<dbReference type="GO" id="GO:0005886">
    <property type="term" value="C:plasma membrane"/>
    <property type="evidence" value="ECO:0007669"/>
    <property type="project" value="TreeGrafter"/>
</dbReference>
<name>A0A2R5GE78_9STRA</name>
<dbReference type="InterPro" id="IPR001452">
    <property type="entry name" value="SH3_domain"/>
</dbReference>
<dbReference type="SMART" id="SM00312">
    <property type="entry name" value="PX"/>
    <property type="match status" value="1"/>
</dbReference>
<feature type="region of interest" description="Disordered" evidence="3">
    <location>
        <begin position="583"/>
        <end position="810"/>
    </location>
</feature>
<dbReference type="EMBL" id="BEYU01000021">
    <property type="protein sequence ID" value="GBG26531.1"/>
    <property type="molecule type" value="Genomic_DNA"/>
</dbReference>
<dbReference type="PROSITE" id="PS50195">
    <property type="entry name" value="PX"/>
    <property type="match status" value="1"/>
</dbReference>
<dbReference type="SUPFAM" id="SSF64268">
    <property type="entry name" value="PX domain"/>
    <property type="match status" value="1"/>
</dbReference>
<keyword evidence="1 2" id="KW-0728">SH3 domain</keyword>
<dbReference type="GO" id="GO:0006897">
    <property type="term" value="P:endocytosis"/>
    <property type="evidence" value="ECO:0007669"/>
    <property type="project" value="TreeGrafter"/>
</dbReference>
<sequence length="824" mass="92066">MAGFVQNPDLGLDDWIRLSDEDPVLVSLGEPHKANRGFMKTSVLYTVRTSSKTESHSVARSYKDFEAFRRVLEARFPGASVPLLPEKQTLNNKSEQFVAKRMHQLEFFMQAISNNPFFRADDGYTQFVSSTSSFDRSLADHAFETAGSEGFYRWKQAIEETEVKDTNSLRTAVMKDLDMVRVQLRILRKAGAAQAERMMALAGSSVELFQSFADFYLVERDSVQFVSGPAQLAPASTLGPAREVTMADVLLDGAEKMSQFAAVQKSDIMSSRTFRAALVEPIQFEIDMVDMWKNHIDGISKKIKSVDVHTRLVTDLESKEKTLQSKMASDGDPKGRLASQLANVQQNNLPEARLKLDLAEKDLVDHERGLLGIELTRYRAARTLRMERIVRDLTRLHLRGFDELTKAFDGSGSQVRLGQTPKGHLVVVRNENASDGSAFSLYDEDGSSFGGSGSFMGETDAGSSVVGSQYTHSRRRTKFGFSRMASRRVKSPTENPEAVWSAALGDSHRDRSHQMSAAANMRDGTRLRVRQDYAATRSDELDVSRGEVLSARRVDDSMWYATNARGLAGLVPSSVVQVASGSMESSVEGVLLPSAQDRRRSKRPPEPPVMVSPEAPRAPPGLKESERERIDASSRAAARKSTSSRRSKSSSRRSKSSSRRSSKSSSRRSARDEENEELERELELERERERQLELEERELAEQAQTELDGEEENDDAEEEEARLAAQRQSKKKKEKSRKSKSRSKSRSRRSSKAQAKTSSENARPPAAILTDISTFKRSQLRHRDSQDDDSVGSHRRAPGMSALGQNPSPMEELMQKLAFREKAE</sequence>
<dbReference type="Proteomes" id="UP000241890">
    <property type="component" value="Unassembled WGS sequence"/>
</dbReference>
<evidence type="ECO:0000313" key="6">
    <source>
        <dbReference type="EMBL" id="GBG26531.1"/>
    </source>
</evidence>
<dbReference type="PANTHER" id="PTHR45827:SF1">
    <property type="entry name" value="SORTING NEXIN"/>
    <property type="match status" value="1"/>
</dbReference>
<dbReference type="GO" id="GO:0031410">
    <property type="term" value="C:cytoplasmic vesicle"/>
    <property type="evidence" value="ECO:0007669"/>
    <property type="project" value="TreeGrafter"/>
</dbReference>
<evidence type="ECO:0000259" key="5">
    <source>
        <dbReference type="PROSITE" id="PS50195"/>
    </source>
</evidence>
<dbReference type="InterPro" id="IPR036871">
    <property type="entry name" value="PX_dom_sf"/>
</dbReference>
<dbReference type="InterPro" id="IPR001683">
    <property type="entry name" value="PX_dom"/>
</dbReference>
<dbReference type="SMART" id="SM00326">
    <property type="entry name" value="SH3"/>
    <property type="match status" value="1"/>
</dbReference>
<dbReference type="GO" id="GO:0097320">
    <property type="term" value="P:plasma membrane tubulation"/>
    <property type="evidence" value="ECO:0007669"/>
    <property type="project" value="TreeGrafter"/>
</dbReference>
<dbReference type="AlphaFoldDB" id="A0A2R5GE78"/>
<feature type="compositionally biased region" description="Acidic residues" evidence="3">
    <location>
        <begin position="707"/>
        <end position="720"/>
    </location>
</feature>
<dbReference type="InterPro" id="IPR036028">
    <property type="entry name" value="SH3-like_dom_sf"/>
</dbReference>
<dbReference type="Gene3D" id="3.30.1520.10">
    <property type="entry name" value="Phox-like domain"/>
    <property type="match status" value="1"/>
</dbReference>
<accession>A0A2R5GE78</accession>
<dbReference type="Gene3D" id="2.30.30.40">
    <property type="entry name" value="SH3 Domains"/>
    <property type="match status" value="1"/>
</dbReference>
<organism evidence="6 7">
    <name type="scientific">Hondaea fermentalgiana</name>
    <dbReference type="NCBI Taxonomy" id="2315210"/>
    <lineage>
        <taxon>Eukaryota</taxon>
        <taxon>Sar</taxon>
        <taxon>Stramenopiles</taxon>
        <taxon>Bigyra</taxon>
        <taxon>Labyrinthulomycetes</taxon>
        <taxon>Thraustochytrida</taxon>
        <taxon>Thraustochytriidae</taxon>
        <taxon>Hondaea</taxon>
    </lineage>
</organism>
<evidence type="ECO:0000313" key="7">
    <source>
        <dbReference type="Proteomes" id="UP000241890"/>
    </source>
</evidence>
<proteinExistence type="predicted"/>
<dbReference type="SUPFAM" id="SSF50044">
    <property type="entry name" value="SH3-domain"/>
    <property type="match status" value="1"/>
</dbReference>
<feature type="compositionally biased region" description="Basic residues" evidence="3">
    <location>
        <begin position="728"/>
        <end position="751"/>
    </location>
</feature>
<feature type="compositionally biased region" description="Basic and acidic residues" evidence="3">
    <location>
        <begin position="681"/>
        <end position="700"/>
    </location>
</feature>
<feature type="compositionally biased region" description="Basic residues" evidence="3">
    <location>
        <begin position="642"/>
        <end position="668"/>
    </location>
</feature>
<dbReference type="InParanoid" id="A0A2R5GE78"/>
<evidence type="ECO:0000259" key="4">
    <source>
        <dbReference type="PROSITE" id="PS50002"/>
    </source>
</evidence>
<dbReference type="GO" id="GO:0016197">
    <property type="term" value="P:endosomal transport"/>
    <property type="evidence" value="ECO:0007669"/>
    <property type="project" value="TreeGrafter"/>
</dbReference>
<reference evidence="6 7" key="1">
    <citation type="submission" date="2017-12" db="EMBL/GenBank/DDBJ databases">
        <title>Sequencing, de novo assembly and annotation of complete genome of a new Thraustochytrid species, strain FCC1311.</title>
        <authorList>
            <person name="Sedici K."/>
            <person name="Godart F."/>
            <person name="Aiese Cigliano R."/>
            <person name="Sanseverino W."/>
            <person name="Barakat M."/>
            <person name="Ortet P."/>
            <person name="Marechal E."/>
            <person name="Cagnac O."/>
            <person name="Amato A."/>
        </authorList>
    </citation>
    <scope>NUCLEOTIDE SEQUENCE [LARGE SCALE GENOMIC DNA]</scope>
</reference>
<feature type="domain" description="SH3" evidence="4">
    <location>
        <begin position="522"/>
        <end position="581"/>
    </location>
</feature>
<evidence type="ECO:0000256" key="2">
    <source>
        <dbReference type="PROSITE-ProRule" id="PRU00192"/>
    </source>
</evidence>
<comment type="caution">
    <text evidence="6">The sequence shown here is derived from an EMBL/GenBank/DDBJ whole genome shotgun (WGS) entry which is preliminary data.</text>
</comment>
<keyword evidence="7" id="KW-1185">Reference proteome</keyword>
<dbReference type="PROSITE" id="PS50002">
    <property type="entry name" value="SH3"/>
    <property type="match status" value="1"/>
</dbReference>
<feature type="compositionally biased region" description="Basic and acidic residues" evidence="3">
    <location>
        <begin position="623"/>
        <end position="632"/>
    </location>
</feature>
<feature type="domain" description="PX" evidence="5">
    <location>
        <begin position="23"/>
        <end position="134"/>
    </location>
</feature>